<keyword evidence="3" id="KW-1185">Reference proteome</keyword>
<name>N1W2I9_9LEPT</name>
<accession>N1W2I9</accession>
<evidence type="ECO:0000313" key="2">
    <source>
        <dbReference type="EMBL" id="EMY63227.1"/>
    </source>
</evidence>
<evidence type="ECO:0000313" key="3">
    <source>
        <dbReference type="Proteomes" id="UP000012371"/>
    </source>
</evidence>
<dbReference type="Proteomes" id="UP000012371">
    <property type="component" value="Unassembled WGS sequence"/>
</dbReference>
<reference evidence="2" key="1">
    <citation type="submission" date="2013-03" db="EMBL/GenBank/DDBJ databases">
        <authorList>
            <person name="Harkins D.M."/>
            <person name="Durkin A.S."/>
            <person name="Brinkac L.M."/>
            <person name="Haft D.H."/>
            <person name="Selengut J.D."/>
            <person name="Sanka R."/>
            <person name="DePew J."/>
            <person name="Purushe J."/>
            <person name="Hartskeerl R.A."/>
            <person name="Ahmed A."/>
            <person name="van der Linden H."/>
            <person name="Goris M.G.A."/>
            <person name="Vinetz J.M."/>
            <person name="Sutton G.G."/>
            <person name="Nierman W.C."/>
            <person name="Fouts D.E."/>
        </authorList>
    </citation>
    <scope>NUCLEOTIDE SEQUENCE [LARGE SCALE GENOMIC DNA]</scope>
    <source>
        <strain evidence="2">LT 11-33</strain>
    </source>
</reference>
<dbReference type="STRING" id="1257025.LEP1GSC203_2139"/>
<proteinExistence type="predicted"/>
<feature type="transmembrane region" description="Helical" evidence="1">
    <location>
        <begin position="107"/>
        <end position="124"/>
    </location>
</feature>
<sequence length="275" mass="31532">MFQKGFLLPIGKLISFLALDVLFSLSANLSFFSLYSNEKIRPTLFFFYLSSVWALYLADHLWDAFREKEPLSERAAFYLQKRLVIVSLFGFSSLVSLITGLSFEFVFLWNHLPVLLSFVLFLVLTVTKRSPVPKEILVAGFYTWGLLLPFPLFGGFDPMVCIFFLHVFANVLLTYNTDREFDQSQGTFTLIQFGKPKTIQMAVLCLWGLGISFLLCIGIFQNHSGEFLLGMGLTYLWLGVCSLQREKGYGFKSLCELSYLPMFLPQIFFFFSLLP</sequence>
<protein>
    <submittedName>
        <fullName evidence="2">Membrane protein</fullName>
    </submittedName>
</protein>
<feature type="transmembrane region" description="Helical" evidence="1">
    <location>
        <begin position="12"/>
        <end position="32"/>
    </location>
</feature>
<keyword evidence="1" id="KW-0812">Transmembrane</keyword>
<dbReference type="EMBL" id="AOGW02000004">
    <property type="protein sequence ID" value="EMY63227.1"/>
    <property type="molecule type" value="Genomic_DNA"/>
</dbReference>
<comment type="caution">
    <text evidence="2">The sequence shown here is derived from an EMBL/GenBank/DDBJ whole genome shotgun (WGS) entry which is preliminary data.</text>
</comment>
<feature type="transmembrane region" description="Helical" evidence="1">
    <location>
        <begin position="83"/>
        <end position="101"/>
    </location>
</feature>
<dbReference type="AlphaFoldDB" id="N1W2I9"/>
<feature type="transmembrane region" description="Helical" evidence="1">
    <location>
        <begin position="44"/>
        <end position="62"/>
    </location>
</feature>
<feature type="transmembrane region" description="Helical" evidence="1">
    <location>
        <begin position="227"/>
        <end position="245"/>
    </location>
</feature>
<keyword evidence="1" id="KW-1133">Transmembrane helix</keyword>
<feature type="transmembrane region" description="Helical" evidence="1">
    <location>
        <begin position="198"/>
        <end position="221"/>
    </location>
</feature>
<keyword evidence="1" id="KW-0472">Membrane</keyword>
<organism evidence="2 3">
    <name type="scientific">Leptospira terpstrae serovar Hualin str. LT 11-33 = ATCC 700639</name>
    <dbReference type="NCBI Taxonomy" id="1257025"/>
    <lineage>
        <taxon>Bacteria</taxon>
        <taxon>Pseudomonadati</taxon>
        <taxon>Spirochaetota</taxon>
        <taxon>Spirochaetia</taxon>
        <taxon>Leptospirales</taxon>
        <taxon>Leptospiraceae</taxon>
        <taxon>Leptospira</taxon>
    </lineage>
</organism>
<evidence type="ECO:0000256" key="1">
    <source>
        <dbReference type="SAM" id="Phobius"/>
    </source>
</evidence>
<gene>
    <name evidence="2" type="ORF">LEP1GSC203_2139</name>
</gene>
<feature type="transmembrane region" description="Helical" evidence="1">
    <location>
        <begin position="257"/>
        <end position="274"/>
    </location>
</feature>